<dbReference type="RefSeq" id="WP_320290739.1">
    <property type="nucleotide sequence ID" value="NZ_JAVIIW010000054.1"/>
</dbReference>
<name>A0ABU4Y7D6_9HYPH</name>
<dbReference type="EC" id="1.4.99.-" evidence="7"/>
<comment type="caution">
    <text evidence="9">The sequence shown here is derived from an EMBL/GenBank/DDBJ whole genome shotgun (WGS) entry which is preliminary data.</text>
</comment>
<dbReference type="NCBIfam" id="NF001933">
    <property type="entry name" value="PRK00711.1"/>
    <property type="match status" value="1"/>
</dbReference>
<dbReference type="Pfam" id="PF01266">
    <property type="entry name" value="DAO"/>
    <property type="match status" value="1"/>
</dbReference>
<evidence type="ECO:0000313" key="10">
    <source>
        <dbReference type="Proteomes" id="UP001287059"/>
    </source>
</evidence>
<keyword evidence="10" id="KW-1185">Reference proteome</keyword>
<sequence>MKILVLGAGVVGTAAAYYLASDGHEVTVIERHEAAARGTSQSNAGLVSPGDATAWASPAALKTFLRGLWNHDLGIKVRLRLDPYFYAWSLRFLRECTVARLRANTNVKLRLALYSRDCINALSETTGIRYDERKKGILYFFRSQKSFDTGTDNYRYLGEHGLPIEIVGRDRLAELEPGLAGVKDKIAGGIYSPIDQTGDSKQFVDKLAAYAAEKLGVRFLFGTTVQGLDIEGDHVRAAMTSAGPLTGDAVVISMGPESGLIGRRYGIDLPVYPVKGYTATIPLEDEGKGPTMGGADEDRLIGYSRLGNNRLRMSSTAEFTGFDRSFKPRDFRTILETGKDLFPDAFDENKAVLWAGLRPMMPNSVPVIGQAKYRNLYLDTGHGHVGWTMACGSGKFLADIVAGRKPEIDPRGLLYGTAG</sequence>
<dbReference type="InterPro" id="IPR036188">
    <property type="entry name" value="FAD/NAD-bd_sf"/>
</dbReference>
<evidence type="ECO:0000313" key="9">
    <source>
        <dbReference type="EMBL" id="MDX8482646.1"/>
    </source>
</evidence>
<dbReference type="SUPFAM" id="SSF54373">
    <property type="entry name" value="FAD-linked reductases, C-terminal domain"/>
    <property type="match status" value="1"/>
</dbReference>
<dbReference type="EMBL" id="JAVIIW010000054">
    <property type="protein sequence ID" value="MDX8482646.1"/>
    <property type="molecule type" value="Genomic_DNA"/>
</dbReference>
<organism evidence="9 10">
    <name type="scientific">Mesorhizobium album</name>
    <dbReference type="NCBI Taxonomy" id="3072314"/>
    <lineage>
        <taxon>Bacteria</taxon>
        <taxon>Pseudomonadati</taxon>
        <taxon>Pseudomonadota</taxon>
        <taxon>Alphaproteobacteria</taxon>
        <taxon>Hyphomicrobiales</taxon>
        <taxon>Phyllobacteriaceae</taxon>
        <taxon>Mesorhizobium</taxon>
    </lineage>
</organism>
<comment type="catalytic activity">
    <reaction evidence="6 7">
        <text>a D-alpha-amino acid + A + H2O = a 2-oxocarboxylate + AH2 + NH4(+)</text>
        <dbReference type="Rhea" id="RHEA:18125"/>
        <dbReference type="ChEBI" id="CHEBI:13193"/>
        <dbReference type="ChEBI" id="CHEBI:15377"/>
        <dbReference type="ChEBI" id="CHEBI:17499"/>
        <dbReference type="ChEBI" id="CHEBI:28938"/>
        <dbReference type="ChEBI" id="CHEBI:35179"/>
        <dbReference type="ChEBI" id="CHEBI:59871"/>
    </reaction>
</comment>
<evidence type="ECO:0000256" key="1">
    <source>
        <dbReference type="ARBA" id="ARBA00001974"/>
    </source>
</evidence>
<dbReference type="SUPFAM" id="SSF51905">
    <property type="entry name" value="FAD/NAD(P)-binding domain"/>
    <property type="match status" value="1"/>
</dbReference>
<evidence type="ECO:0000259" key="8">
    <source>
        <dbReference type="Pfam" id="PF01266"/>
    </source>
</evidence>
<dbReference type="GO" id="GO:0016491">
    <property type="term" value="F:oxidoreductase activity"/>
    <property type="evidence" value="ECO:0007669"/>
    <property type="project" value="UniProtKB-KW"/>
</dbReference>
<dbReference type="InterPro" id="IPR006076">
    <property type="entry name" value="FAD-dep_OxRdtase"/>
</dbReference>
<proteinExistence type="inferred from homology"/>
<feature type="binding site" evidence="7">
    <location>
        <begin position="3"/>
        <end position="17"/>
    </location>
    <ligand>
        <name>FAD</name>
        <dbReference type="ChEBI" id="CHEBI:57692"/>
    </ligand>
</feature>
<dbReference type="InterPro" id="IPR023080">
    <property type="entry name" value="DadA"/>
</dbReference>
<gene>
    <name evidence="7" type="primary">dadA</name>
    <name evidence="9" type="ORF">RFN28_29925</name>
</gene>
<comment type="similarity">
    <text evidence="2 7">Belongs to the DadA oxidoreductase family.</text>
</comment>
<evidence type="ECO:0000256" key="4">
    <source>
        <dbReference type="ARBA" id="ARBA00022827"/>
    </source>
</evidence>
<accession>A0ABU4Y7D6</accession>
<keyword evidence="4 7" id="KW-0274">FAD</keyword>
<comment type="function">
    <text evidence="7">Oxidative deamination of D-amino acids.</text>
</comment>
<evidence type="ECO:0000256" key="3">
    <source>
        <dbReference type="ARBA" id="ARBA00022630"/>
    </source>
</evidence>
<dbReference type="PANTHER" id="PTHR13847">
    <property type="entry name" value="SARCOSINE DEHYDROGENASE-RELATED"/>
    <property type="match status" value="1"/>
</dbReference>
<evidence type="ECO:0000256" key="2">
    <source>
        <dbReference type="ARBA" id="ARBA00009410"/>
    </source>
</evidence>
<dbReference type="Proteomes" id="UP001287059">
    <property type="component" value="Unassembled WGS sequence"/>
</dbReference>
<evidence type="ECO:0000256" key="5">
    <source>
        <dbReference type="ARBA" id="ARBA00023002"/>
    </source>
</evidence>
<dbReference type="Gene3D" id="3.30.9.10">
    <property type="entry name" value="D-Amino Acid Oxidase, subunit A, domain 2"/>
    <property type="match status" value="1"/>
</dbReference>
<protein>
    <recommendedName>
        <fullName evidence="7">D-amino acid dehydrogenase</fullName>
        <ecNumber evidence="7">1.4.99.-</ecNumber>
    </recommendedName>
</protein>
<dbReference type="PANTHER" id="PTHR13847:SF280">
    <property type="entry name" value="D-AMINO ACID DEHYDROGENASE"/>
    <property type="match status" value="1"/>
</dbReference>
<evidence type="ECO:0000256" key="7">
    <source>
        <dbReference type="HAMAP-Rule" id="MF_01202"/>
    </source>
</evidence>
<comment type="cofactor">
    <cofactor evidence="1 7">
        <name>FAD</name>
        <dbReference type="ChEBI" id="CHEBI:57692"/>
    </cofactor>
</comment>
<reference evidence="9 10" key="1">
    <citation type="submission" date="2023-08" db="EMBL/GenBank/DDBJ databases">
        <title>Implementing the SeqCode for naming new Mesorhizobium species isolated from Vachellia karroo root nodules.</title>
        <authorList>
            <person name="Van Lill M."/>
        </authorList>
    </citation>
    <scope>NUCLEOTIDE SEQUENCE [LARGE SCALE GENOMIC DNA]</scope>
    <source>
        <strain evidence="9 10">VK24D</strain>
    </source>
</reference>
<evidence type="ECO:0000256" key="6">
    <source>
        <dbReference type="ARBA" id="ARBA00047884"/>
    </source>
</evidence>
<feature type="domain" description="FAD dependent oxidoreductase" evidence="8">
    <location>
        <begin position="2"/>
        <end position="399"/>
    </location>
</feature>
<keyword evidence="5 7" id="KW-0560">Oxidoreductase</keyword>
<dbReference type="HAMAP" id="MF_01202">
    <property type="entry name" value="DadA"/>
    <property type="match status" value="1"/>
</dbReference>
<keyword evidence="3 7" id="KW-0285">Flavoprotein</keyword>
<dbReference type="Gene3D" id="3.50.50.60">
    <property type="entry name" value="FAD/NAD(P)-binding domain"/>
    <property type="match status" value="2"/>
</dbReference>